<reference evidence="2 3" key="1">
    <citation type="submission" date="2018-02" db="EMBL/GenBank/DDBJ databases">
        <title>The genomes of Aspergillus section Nigri reveals drivers in fungal speciation.</title>
        <authorList>
            <consortium name="DOE Joint Genome Institute"/>
            <person name="Vesth T.C."/>
            <person name="Nybo J."/>
            <person name="Theobald S."/>
            <person name="Brandl J."/>
            <person name="Frisvad J.C."/>
            <person name="Nielsen K.F."/>
            <person name="Lyhne E.K."/>
            <person name="Kogle M.E."/>
            <person name="Kuo A."/>
            <person name="Riley R."/>
            <person name="Clum A."/>
            <person name="Nolan M."/>
            <person name="Lipzen A."/>
            <person name="Salamov A."/>
            <person name="Henrissat B."/>
            <person name="Wiebenga A."/>
            <person name="De vries R.P."/>
            <person name="Grigoriev I.V."/>
            <person name="Mortensen U.H."/>
            <person name="Andersen M.R."/>
            <person name="Baker S.E."/>
        </authorList>
    </citation>
    <scope>NUCLEOTIDE SEQUENCE [LARGE SCALE GENOMIC DNA]</scope>
    <source>
        <strain evidence="2 3">CBS 114.80</strain>
    </source>
</reference>
<dbReference type="Proteomes" id="UP000248817">
    <property type="component" value="Unassembled WGS sequence"/>
</dbReference>
<gene>
    <name evidence="2" type="ORF">BP00DRAFT_474650</name>
</gene>
<proteinExistence type="predicted"/>
<feature type="signal peptide" evidence="1">
    <location>
        <begin position="1"/>
        <end position="20"/>
    </location>
</feature>
<accession>A0A2V5IPS0</accession>
<name>A0A2V5IPS0_9EURO</name>
<keyword evidence="3" id="KW-1185">Reference proteome</keyword>
<organism evidence="2 3">
    <name type="scientific">Aspergillus indologenus CBS 114.80</name>
    <dbReference type="NCBI Taxonomy" id="1450541"/>
    <lineage>
        <taxon>Eukaryota</taxon>
        <taxon>Fungi</taxon>
        <taxon>Dikarya</taxon>
        <taxon>Ascomycota</taxon>
        <taxon>Pezizomycotina</taxon>
        <taxon>Eurotiomycetes</taxon>
        <taxon>Eurotiomycetidae</taxon>
        <taxon>Eurotiales</taxon>
        <taxon>Aspergillaceae</taxon>
        <taxon>Aspergillus</taxon>
        <taxon>Aspergillus subgen. Circumdati</taxon>
    </lineage>
</organism>
<dbReference type="AlphaFoldDB" id="A0A2V5IPS0"/>
<keyword evidence="1" id="KW-0732">Signal</keyword>
<evidence type="ECO:0000313" key="3">
    <source>
        <dbReference type="Proteomes" id="UP000248817"/>
    </source>
</evidence>
<sequence length="339" mass="36434">MRLSLATAAAAFAFALGGVAMPVAGLAGKTISTTTSDNSCSRECMTTIVDQVLASMLLHNPNILPLAATYYATENSHPAALGMMTLWRTVTSAGSPSLLAIDTISGSAYFSLDVTEGSEAKKSVLWARIKVVDKQITQLELYVNRSRGDHGFSFSAVELPRNYERWMSPPADRDNATRAVLESLSAATFNPNDTISVTVADDCQFTEEGWSVIDPGPDGNGSTTPLGCSWRQHRPADADARLNLVIDEQYGIVVTGAIIPGKIYPYGEISAFIPNDMKEAQVQQDEWLAKKQASGNTSLLAPTAATGETLQVLQFYNGKLQGQQVMLYLSGPDMKSAWP</sequence>
<evidence type="ECO:0000313" key="2">
    <source>
        <dbReference type="EMBL" id="PYI36063.1"/>
    </source>
</evidence>
<dbReference type="EMBL" id="KZ825466">
    <property type="protein sequence ID" value="PYI36063.1"/>
    <property type="molecule type" value="Genomic_DNA"/>
</dbReference>
<protein>
    <submittedName>
        <fullName evidence="2">Uncharacterized protein</fullName>
    </submittedName>
</protein>
<evidence type="ECO:0000256" key="1">
    <source>
        <dbReference type="SAM" id="SignalP"/>
    </source>
</evidence>
<feature type="chain" id="PRO_5015868875" evidence="1">
    <location>
        <begin position="21"/>
        <end position="339"/>
    </location>
</feature>